<dbReference type="AlphaFoldDB" id="A0AAW5V584"/>
<reference evidence="1" key="1">
    <citation type="submission" date="2022-06" db="EMBL/GenBank/DDBJ databases">
        <title>Leptospira isolates from biofilms formed at urban environments.</title>
        <authorList>
            <person name="Ribeiro P.S."/>
            <person name="Sousa T."/>
            <person name="Carvalho N."/>
            <person name="Aburjaile F."/>
            <person name="Neves F."/>
            <person name="Oliveira D."/>
            <person name="Blanco L."/>
            <person name="Lima J."/>
            <person name="Costa F."/>
            <person name="Brenig B."/>
            <person name="Soares S."/>
            <person name="Ramos R."/>
            <person name="Goes-Neto A."/>
            <person name="Matiuzzi M."/>
            <person name="Azevedo V."/>
            <person name="Ristow P."/>
        </authorList>
    </citation>
    <scope>NUCLEOTIDE SEQUENCE</scope>
    <source>
        <strain evidence="1">VSF7</strain>
    </source>
</reference>
<accession>A0AAW5V584</accession>
<proteinExistence type="predicted"/>
<organism evidence="1 2">
    <name type="scientific">Leptospira levettii</name>
    <dbReference type="NCBI Taxonomy" id="2023178"/>
    <lineage>
        <taxon>Bacteria</taxon>
        <taxon>Pseudomonadati</taxon>
        <taxon>Spirochaetota</taxon>
        <taxon>Spirochaetia</taxon>
        <taxon>Leptospirales</taxon>
        <taxon>Leptospiraceae</taxon>
        <taxon>Leptospira</taxon>
    </lineage>
</organism>
<evidence type="ECO:0000313" key="2">
    <source>
        <dbReference type="Proteomes" id="UP001209694"/>
    </source>
</evidence>
<gene>
    <name evidence="1" type="ORF">ND810_07250</name>
</gene>
<comment type="caution">
    <text evidence="1">The sequence shown here is derived from an EMBL/GenBank/DDBJ whole genome shotgun (WGS) entry which is preliminary data.</text>
</comment>
<name>A0AAW5V584_9LEPT</name>
<protein>
    <submittedName>
        <fullName evidence="1">Uncharacterized protein</fullName>
    </submittedName>
</protein>
<dbReference type="EMBL" id="JAMQQD010000002">
    <property type="protein sequence ID" value="MCW7514949.1"/>
    <property type="molecule type" value="Genomic_DNA"/>
</dbReference>
<sequence>MPENDRIRRNGKYMELTLPKHVNPELMPMIRQGLLSPEKVAILSELHSIVERFAGCLYTDEEAQKKILEKTGSLPDLITWGDYFQTEVASRYYLESEDSLRRIIDTIRFDLISSHLIFSGKPDHYKDKIRADVLFSKGIDSVLPNQNLESQHLEILLNYFENMEIGNKPLSLQDKAWYESFQIDEIAI</sequence>
<dbReference type="Proteomes" id="UP001209694">
    <property type="component" value="Unassembled WGS sequence"/>
</dbReference>
<evidence type="ECO:0000313" key="1">
    <source>
        <dbReference type="EMBL" id="MCW7514949.1"/>
    </source>
</evidence>